<feature type="active site" description="Proton acceptor" evidence="9">
    <location>
        <position position="322"/>
    </location>
</feature>
<feature type="binding site" evidence="9">
    <location>
        <position position="176"/>
    </location>
    <ligand>
        <name>3-phosphoshikimate</name>
        <dbReference type="ChEBI" id="CHEBI:145989"/>
    </ligand>
</feature>
<dbReference type="FunFam" id="3.65.10.10:FF:000005">
    <property type="entry name" value="3-phosphoshikimate 1-carboxyvinyltransferase"/>
    <property type="match status" value="1"/>
</dbReference>
<gene>
    <name evidence="9" type="primary">aroA</name>
    <name evidence="11" type="ORF">BECKTUN1418D_GA0071000_107411</name>
</gene>
<evidence type="ECO:0000256" key="2">
    <source>
        <dbReference type="ARBA" id="ARBA00004811"/>
    </source>
</evidence>
<dbReference type="Gene3D" id="3.65.10.10">
    <property type="entry name" value="Enolpyruvate transferase domain"/>
    <property type="match status" value="2"/>
</dbReference>
<dbReference type="InterPro" id="IPR023193">
    <property type="entry name" value="EPSP_synthase_CS"/>
</dbReference>
<keyword evidence="5 9" id="KW-0028">Amino-acid biosynthesis</keyword>
<dbReference type="PROSITE" id="PS00104">
    <property type="entry name" value="EPSP_SYNTHASE_1"/>
    <property type="match status" value="1"/>
</dbReference>
<dbReference type="InterPro" id="IPR036968">
    <property type="entry name" value="Enolpyruvate_Tfrase_sf"/>
</dbReference>
<comment type="subcellular location">
    <subcellularLocation>
        <location evidence="9">Cytoplasm</location>
    </subcellularLocation>
</comment>
<dbReference type="PROSITE" id="PS00885">
    <property type="entry name" value="EPSP_SYNTHASE_2"/>
    <property type="match status" value="1"/>
</dbReference>
<dbReference type="InterPro" id="IPR001986">
    <property type="entry name" value="Enolpyruvate_Tfrase_dom"/>
</dbReference>
<dbReference type="PANTHER" id="PTHR21090:SF5">
    <property type="entry name" value="PENTAFUNCTIONAL AROM POLYPEPTIDE"/>
    <property type="match status" value="1"/>
</dbReference>
<feature type="binding site" evidence="9">
    <location>
        <position position="29"/>
    </location>
    <ligand>
        <name>3-phosphoshikimate</name>
        <dbReference type="ChEBI" id="CHEBI:145989"/>
    </ligand>
</feature>
<evidence type="ECO:0000256" key="7">
    <source>
        <dbReference type="ARBA" id="ARBA00023141"/>
    </source>
</evidence>
<feature type="binding site" evidence="9">
    <location>
        <position position="176"/>
    </location>
    <ligand>
        <name>phosphoenolpyruvate</name>
        <dbReference type="ChEBI" id="CHEBI:58702"/>
    </ligand>
</feature>
<feature type="binding site" evidence="9">
    <location>
        <position position="129"/>
    </location>
    <ligand>
        <name>phosphoenolpyruvate</name>
        <dbReference type="ChEBI" id="CHEBI:58702"/>
    </ligand>
</feature>
<feature type="binding site" evidence="9">
    <location>
        <position position="394"/>
    </location>
    <ligand>
        <name>phosphoenolpyruvate</name>
        <dbReference type="ChEBI" id="CHEBI:58702"/>
    </ligand>
</feature>
<dbReference type="Pfam" id="PF00275">
    <property type="entry name" value="EPSP_synthase"/>
    <property type="match status" value="1"/>
</dbReference>
<evidence type="ECO:0000256" key="5">
    <source>
        <dbReference type="ARBA" id="ARBA00022605"/>
    </source>
</evidence>
<comment type="caution">
    <text evidence="9">Lacks conserved residue(s) required for the propagation of feature annotation.</text>
</comment>
<evidence type="ECO:0000313" key="11">
    <source>
        <dbReference type="EMBL" id="VFK58033.1"/>
    </source>
</evidence>
<keyword evidence="4 9" id="KW-0963">Cytoplasm</keyword>
<comment type="pathway">
    <text evidence="2 9">Metabolic intermediate biosynthesis; chorismate biosynthesis; chorismate from D-erythrose 4-phosphate and phosphoenolpyruvate: step 6/7.</text>
</comment>
<keyword evidence="7 9" id="KW-0057">Aromatic amino acid biosynthesis</keyword>
<dbReference type="InterPro" id="IPR006264">
    <property type="entry name" value="EPSP_synthase"/>
</dbReference>
<evidence type="ECO:0000256" key="9">
    <source>
        <dbReference type="HAMAP-Rule" id="MF_00210"/>
    </source>
</evidence>
<evidence type="ECO:0000256" key="8">
    <source>
        <dbReference type="ARBA" id="ARBA00044633"/>
    </source>
</evidence>
<dbReference type="PIRSF" id="PIRSF000505">
    <property type="entry name" value="EPSPS"/>
    <property type="match status" value="1"/>
</dbReference>
<reference evidence="11" key="1">
    <citation type="submission" date="2019-02" db="EMBL/GenBank/DDBJ databases">
        <authorList>
            <person name="Gruber-Vodicka R. H."/>
            <person name="Seah K. B. B."/>
        </authorList>
    </citation>
    <scope>NUCLEOTIDE SEQUENCE</scope>
    <source>
        <strain evidence="11">BECK_BY1</strain>
    </source>
</reference>
<evidence type="ECO:0000256" key="3">
    <source>
        <dbReference type="ARBA" id="ARBA00009948"/>
    </source>
</evidence>
<feature type="binding site" evidence="9">
    <location>
        <position position="349"/>
    </location>
    <ligand>
        <name>3-phosphoshikimate</name>
        <dbReference type="ChEBI" id="CHEBI:145989"/>
    </ligand>
</feature>
<sequence>MKYPTNPLSFSVTPGGALQGQLQVPGDKSISHRAIILGAIAEGNTEIIGFLEGEDTLATLAAFRAMGVLIEAQGVGRVRVYGVGSRGLSAPPGPLYLGNSGTSMRLLAGVLSGQSFSTELIGDASLSRRPMRRVADPLCAMGAKVTISDAGTPPMWIRGGHVLSGIDYKMPIASAQVKSSLLLAGLFARGKTCVREPEPTRDHTERMLLGFGYHLHQTSGKACVTGEGALQGGQIIVPGDISSAAFFLVGATIADGSDLVLENVGVNPTRIGIIHILRMMGADITLFNERMLGGEPAADIRVRAHPLIGIQIPTEMVPLAIDEFPALFIAAAFAEGKTVVTGAKELRTKESDRITVMAEGLRQLGIDAKPTVDGMTIHGGRPTGGKVSSYGDHRVAMAFAMAGLNSEGTIVIEDCTNVNTSFPDFVDSATRVGLRISVYPN</sequence>
<feature type="binding site" evidence="9">
    <location>
        <position position="353"/>
    </location>
    <ligand>
        <name>phosphoenolpyruvate</name>
        <dbReference type="ChEBI" id="CHEBI:58702"/>
    </ligand>
</feature>
<feature type="binding site" evidence="9">
    <location>
        <position position="28"/>
    </location>
    <ligand>
        <name>3-phosphoshikimate</name>
        <dbReference type="ChEBI" id="CHEBI:145989"/>
    </ligand>
</feature>
<dbReference type="GO" id="GO:0009073">
    <property type="term" value="P:aromatic amino acid family biosynthetic process"/>
    <property type="evidence" value="ECO:0007669"/>
    <property type="project" value="UniProtKB-KW"/>
</dbReference>
<feature type="domain" description="Enolpyruvate transferase" evidence="10">
    <location>
        <begin position="12"/>
        <end position="427"/>
    </location>
</feature>
<evidence type="ECO:0000256" key="6">
    <source>
        <dbReference type="ARBA" id="ARBA00022679"/>
    </source>
</evidence>
<proteinExistence type="inferred from homology"/>
<dbReference type="InterPro" id="IPR013792">
    <property type="entry name" value="RNA3'P_cycl/enolpyr_Trfase_a/b"/>
</dbReference>
<dbReference type="EC" id="2.5.1.19" evidence="9"/>
<comment type="catalytic activity">
    <reaction evidence="8">
        <text>3-phosphoshikimate + phosphoenolpyruvate = 5-O-(1-carboxyvinyl)-3-phosphoshikimate + phosphate</text>
        <dbReference type="Rhea" id="RHEA:21256"/>
        <dbReference type="ChEBI" id="CHEBI:43474"/>
        <dbReference type="ChEBI" id="CHEBI:57701"/>
        <dbReference type="ChEBI" id="CHEBI:58702"/>
        <dbReference type="ChEBI" id="CHEBI:145989"/>
        <dbReference type="EC" id="2.5.1.19"/>
    </reaction>
    <physiologicalReaction direction="left-to-right" evidence="8">
        <dbReference type="Rhea" id="RHEA:21257"/>
    </physiologicalReaction>
</comment>
<dbReference type="CDD" id="cd01556">
    <property type="entry name" value="EPSP_synthase"/>
    <property type="match status" value="1"/>
</dbReference>
<evidence type="ECO:0000259" key="10">
    <source>
        <dbReference type="Pfam" id="PF00275"/>
    </source>
</evidence>
<feature type="binding site" evidence="9">
    <location>
        <position position="174"/>
    </location>
    <ligand>
        <name>3-phosphoshikimate</name>
        <dbReference type="ChEBI" id="CHEBI:145989"/>
    </ligand>
</feature>
<accession>A0A450ZW96</accession>
<feature type="binding site" evidence="9">
    <location>
        <position position="28"/>
    </location>
    <ligand>
        <name>phosphoenolpyruvate</name>
        <dbReference type="ChEBI" id="CHEBI:58702"/>
    </ligand>
</feature>
<protein>
    <recommendedName>
        <fullName evidence="9">3-phosphoshikimate 1-carboxyvinyltransferase</fullName>
        <ecNumber evidence="9">2.5.1.19</ecNumber>
    </recommendedName>
    <alternativeName>
        <fullName evidence="9">5-enolpyruvylshikimate-3-phosphate synthase</fullName>
        <shortName evidence="9">EPSP synthase</shortName>
        <shortName evidence="9">EPSPS</shortName>
    </alternativeName>
</protein>
<feature type="binding site" evidence="9">
    <location>
        <position position="33"/>
    </location>
    <ligand>
        <name>3-phosphoshikimate</name>
        <dbReference type="ChEBI" id="CHEBI:145989"/>
    </ligand>
</feature>
<dbReference type="GO" id="GO:0009423">
    <property type="term" value="P:chorismate biosynthetic process"/>
    <property type="evidence" value="ECO:0007669"/>
    <property type="project" value="UniProtKB-UniRule"/>
</dbReference>
<dbReference type="UniPathway" id="UPA00053">
    <property type="reaction ID" value="UER00089"/>
</dbReference>
<feature type="binding site" evidence="9">
    <location>
        <position position="101"/>
    </location>
    <ligand>
        <name>phosphoenolpyruvate</name>
        <dbReference type="ChEBI" id="CHEBI:58702"/>
    </ligand>
</feature>
<feature type="binding site" evidence="9">
    <location>
        <position position="322"/>
    </location>
    <ligand>
        <name>3-phosphoshikimate</name>
        <dbReference type="ChEBI" id="CHEBI:145989"/>
    </ligand>
</feature>
<dbReference type="PANTHER" id="PTHR21090">
    <property type="entry name" value="AROM/DEHYDROQUINATE SYNTHASE"/>
    <property type="match status" value="1"/>
</dbReference>
<dbReference type="GO" id="GO:0005737">
    <property type="term" value="C:cytoplasm"/>
    <property type="evidence" value="ECO:0007669"/>
    <property type="project" value="UniProtKB-SubCell"/>
</dbReference>
<comment type="subunit">
    <text evidence="9">Monomer.</text>
</comment>
<dbReference type="HAMAP" id="MF_00210">
    <property type="entry name" value="EPSP_synth"/>
    <property type="match status" value="1"/>
</dbReference>
<dbReference type="EMBL" id="CAADFX010000074">
    <property type="protein sequence ID" value="VFK58033.1"/>
    <property type="molecule type" value="Genomic_DNA"/>
</dbReference>
<dbReference type="FunFam" id="3.65.10.10:FF:000006">
    <property type="entry name" value="3-phosphoshikimate 1-carboxyvinyltransferase"/>
    <property type="match status" value="1"/>
</dbReference>
<organism evidence="11">
    <name type="scientific">Candidatus Kentrum sp. TUN</name>
    <dbReference type="NCBI Taxonomy" id="2126343"/>
    <lineage>
        <taxon>Bacteria</taxon>
        <taxon>Pseudomonadati</taxon>
        <taxon>Pseudomonadota</taxon>
        <taxon>Gammaproteobacteria</taxon>
        <taxon>Candidatus Kentrum</taxon>
    </lineage>
</organism>
<evidence type="ECO:0000256" key="1">
    <source>
        <dbReference type="ARBA" id="ARBA00002174"/>
    </source>
</evidence>
<dbReference type="SUPFAM" id="SSF55205">
    <property type="entry name" value="EPT/RTPC-like"/>
    <property type="match status" value="1"/>
</dbReference>
<dbReference type="NCBIfam" id="TIGR01356">
    <property type="entry name" value="aroA"/>
    <property type="match status" value="1"/>
</dbReference>
<comment type="function">
    <text evidence="1 9">Catalyzes the transfer of the enolpyruvyl moiety of phosphoenolpyruvate (PEP) to the 5-hydroxyl of shikimate-3-phosphate (S3P) to produce enolpyruvyl shikimate-3-phosphate and inorganic phosphate.</text>
</comment>
<evidence type="ECO:0000256" key="4">
    <source>
        <dbReference type="ARBA" id="ARBA00022490"/>
    </source>
</evidence>
<dbReference type="AlphaFoldDB" id="A0A450ZW96"/>
<comment type="similarity">
    <text evidence="3 9">Belongs to the EPSP synthase family.</text>
</comment>
<name>A0A450ZW96_9GAMM</name>
<dbReference type="GO" id="GO:0003866">
    <property type="term" value="F:3-phosphoshikimate 1-carboxyvinyltransferase activity"/>
    <property type="evidence" value="ECO:0007669"/>
    <property type="project" value="UniProtKB-UniRule"/>
</dbReference>
<dbReference type="GO" id="GO:0008652">
    <property type="term" value="P:amino acid biosynthetic process"/>
    <property type="evidence" value="ECO:0007669"/>
    <property type="project" value="UniProtKB-KW"/>
</dbReference>
<keyword evidence="6 9" id="KW-0808">Transferase</keyword>